<dbReference type="EMBL" id="JAGTTL010000012">
    <property type="protein sequence ID" value="KAK6315216.1"/>
    <property type="molecule type" value="Genomic_DNA"/>
</dbReference>
<evidence type="ECO:0000313" key="10">
    <source>
        <dbReference type="EMBL" id="KAK6315216.1"/>
    </source>
</evidence>
<dbReference type="InterPro" id="IPR040450">
    <property type="entry name" value="TFIIF_beta_HTH"/>
</dbReference>
<evidence type="ECO:0000256" key="5">
    <source>
        <dbReference type="ARBA" id="ARBA00023125"/>
    </source>
</evidence>
<name>A0AAN8QX99_9TELE</name>
<evidence type="ECO:0000256" key="4">
    <source>
        <dbReference type="ARBA" id="ARBA00023015"/>
    </source>
</evidence>
<dbReference type="InterPro" id="IPR036390">
    <property type="entry name" value="WH_DNA-bd_sf"/>
</dbReference>
<dbReference type="GO" id="GO:0005674">
    <property type="term" value="C:transcription factor TFIIF complex"/>
    <property type="evidence" value="ECO:0007669"/>
    <property type="project" value="InterPro"/>
</dbReference>
<protein>
    <recommendedName>
        <fullName evidence="3">General transcription factor IIF subunit 2</fullName>
    </recommendedName>
    <alternativeName>
        <fullName evidence="8">Transcription initiation factor IIF subunit beta</fullName>
    </alternativeName>
</protein>
<organism evidence="10 11">
    <name type="scientific">Coregonus suidteri</name>
    <dbReference type="NCBI Taxonomy" id="861788"/>
    <lineage>
        <taxon>Eukaryota</taxon>
        <taxon>Metazoa</taxon>
        <taxon>Chordata</taxon>
        <taxon>Craniata</taxon>
        <taxon>Vertebrata</taxon>
        <taxon>Euteleostomi</taxon>
        <taxon>Actinopterygii</taxon>
        <taxon>Neopterygii</taxon>
        <taxon>Teleostei</taxon>
        <taxon>Protacanthopterygii</taxon>
        <taxon>Salmoniformes</taxon>
        <taxon>Salmonidae</taxon>
        <taxon>Coregoninae</taxon>
        <taxon>Coregonus</taxon>
    </lineage>
</organism>
<keyword evidence="11" id="KW-1185">Reference proteome</keyword>
<evidence type="ECO:0000256" key="3">
    <source>
        <dbReference type="ARBA" id="ARBA00020815"/>
    </source>
</evidence>
<dbReference type="Gene3D" id="1.10.10.10">
    <property type="entry name" value="Winged helix-like DNA-binding domain superfamily/Winged helix DNA-binding domain"/>
    <property type="match status" value="1"/>
</dbReference>
<reference evidence="10 11" key="1">
    <citation type="submission" date="2021-04" db="EMBL/GenBank/DDBJ databases">
        <authorList>
            <person name="De Guttry C."/>
            <person name="Zahm M."/>
            <person name="Klopp C."/>
            <person name="Cabau C."/>
            <person name="Louis A."/>
            <person name="Berthelot C."/>
            <person name="Parey E."/>
            <person name="Roest Crollius H."/>
            <person name="Montfort J."/>
            <person name="Robinson-Rechavi M."/>
            <person name="Bucao C."/>
            <person name="Bouchez O."/>
            <person name="Gislard M."/>
            <person name="Lluch J."/>
            <person name="Milhes M."/>
            <person name="Lampietro C."/>
            <person name="Lopez Roques C."/>
            <person name="Donnadieu C."/>
            <person name="Braasch I."/>
            <person name="Desvignes T."/>
            <person name="Postlethwait J."/>
            <person name="Bobe J."/>
            <person name="Wedekind C."/>
            <person name="Guiguen Y."/>
        </authorList>
    </citation>
    <scope>NUCLEOTIDE SEQUENCE [LARGE SCALE GENOMIC DNA]</scope>
    <source>
        <strain evidence="10">Cs_M1</strain>
        <tissue evidence="10">Blood</tissue>
    </source>
</reference>
<dbReference type="AlphaFoldDB" id="A0AAN8QX99"/>
<proteinExistence type="inferred from homology"/>
<dbReference type="InterPro" id="IPR011039">
    <property type="entry name" value="TFIIF_interaction"/>
</dbReference>
<comment type="similarity">
    <text evidence="2">Belongs to the TFIIF beta subunit family.</text>
</comment>
<keyword evidence="5" id="KW-0238">DNA-binding</keyword>
<evidence type="ECO:0000256" key="6">
    <source>
        <dbReference type="ARBA" id="ARBA00023163"/>
    </source>
</evidence>
<comment type="subcellular location">
    <subcellularLocation>
        <location evidence="1">Nucleus</location>
    </subcellularLocation>
</comment>
<keyword evidence="7" id="KW-0539">Nucleus</keyword>
<evidence type="ECO:0000256" key="1">
    <source>
        <dbReference type="ARBA" id="ARBA00004123"/>
    </source>
</evidence>
<evidence type="ECO:0000256" key="8">
    <source>
        <dbReference type="ARBA" id="ARBA00033388"/>
    </source>
</evidence>
<evidence type="ECO:0000256" key="7">
    <source>
        <dbReference type="ARBA" id="ARBA00023242"/>
    </source>
</evidence>
<dbReference type="GO" id="GO:0006367">
    <property type="term" value="P:transcription initiation at RNA polymerase II promoter"/>
    <property type="evidence" value="ECO:0007669"/>
    <property type="project" value="InterPro"/>
</dbReference>
<sequence>MTMCSVGGQTLAVFTETSADKISLEGIVVQRAECRPAVSENYMKLKKLQIEVSTKPQHLTEQIDRAVTNNFKPVSNHVANVEYEKKKAEGRMVRADRQQVMDMLFSAFEKHQHYNIKDLVEVAKQPVFVDEDNVDSTDRAGLAAVILHLCRRIRPQQTAINVLRSTDHLWGGEEKYQRKIGRGWEESEC</sequence>
<dbReference type="PANTHER" id="PTHR10445:SF0">
    <property type="entry name" value="GENERAL TRANSCRIPTION FACTOR IIF SUBUNIT 2"/>
    <property type="match status" value="1"/>
</dbReference>
<dbReference type="InterPro" id="IPR003196">
    <property type="entry name" value="TFIIF_beta"/>
</dbReference>
<gene>
    <name evidence="10" type="ORF">J4Q44_G00147450</name>
</gene>
<evidence type="ECO:0000313" key="11">
    <source>
        <dbReference type="Proteomes" id="UP001356427"/>
    </source>
</evidence>
<dbReference type="Pfam" id="PF02270">
    <property type="entry name" value="TFIIF_beta"/>
    <property type="match status" value="1"/>
</dbReference>
<dbReference type="Proteomes" id="UP001356427">
    <property type="component" value="Unassembled WGS sequence"/>
</dbReference>
<keyword evidence="4" id="KW-0805">Transcription regulation</keyword>
<comment type="caution">
    <text evidence="10">The sequence shown here is derived from an EMBL/GenBank/DDBJ whole genome shotgun (WGS) entry which is preliminary data.</text>
</comment>
<dbReference type="GO" id="GO:0003677">
    <property type="term" value="F:DNA binding"/>
    <property type="evidence" value="ECO:0007669"/>
    <property type="project" value="UniProtKB-KW"/>
</dbReference>
<accession>A0AAN8QX99</accession>
<dbReference type="PANTHER" id="PTHR10445">
    <property type="entry name" value="GENERAL TRANSCRIPTION FACTOR IIF SUBUNIT 2"/>
    <property type="match status" value="1"/>
</dbReference>
<keyword evidence="6" id="KW-0804">Transcription</keyword>
<evidence type="ECO:0000256" key="2">
    <source>
        <dbReference type="ARBA" id="ARBA00009543"/>
    </source>
</evidence>
<dbReference type="SUPFAM" id="SSF50916">
    <property type="entry name" value="Rap30/74 interaction domains"/>
    <property type="match status" value="1"/>
</dbReference>
<dbReference type="SUPFAM" id="SSF46785">
    <property type="entry name" value="Winged helix' DNA-binding domain"/>
    <property type="match status" value="1"/>
</dbReference>
<feature type="domain" description="TFIIF beta subunit HTH" evidence="9">
    <location>
        <begin position="93"/>
        <end position="126"/>
    </location>
</feature>
<dbReference type="InterPro" id="IPR036388">
    <property type="entry name" value="WH-like_DNA-bd_sf"/>
</dbReference>
<evidence type="ECO:0000259" key="9">
    <source>
        <dbReference type="Pfam" id="PF02270"/>
    </source>
</evidence>